<proteinExistence type="predicted"/>
<name>A0A3E3K4Q1_9FIRM</name>
<gene>
    <name evidence="2" type="ORF">DW016_03810</name>
</gene>
<dbReference type="OrthoDB" id="9797040at2"/>
<evidence type="ECO:0000259" key="1">
    <source>
        <dbReference type="Pfam" id="PF21757"/>
    </source>
</evidence>
<feature type="domain" description="DUF6870" evidence="1">
    <location>
        <begin position="10"/>
        <end position="73"/>
    </location>
</feature>
<evidence type="ECO:0000313" key="3">
    <source>
        <dbReference type="Proteomes" id="UP000261080"/>
    </source>
</evidence>
<dbReference type="Pfam" id="PF21757">
    <property type="entry name" value="DUF6870"/>
    <property type="match status" value="1"/>
</dbReference>
<dbReference type="AlphaFoldDB" id="A0A3E3K4Q1"/>
<evidence type="ECO:0000313" key="2">
    <source>
        <dbReference type="EMBL" id="RGE89037.1"/>
    </source>
</evidence>
<dbReference type="InterPro" id="IPR049222">
    <property type="entry name" value="DUF6870"/>
</dbReference>
<protein>
    <recommendedName>
        <fullName evidence="1">DUF6870 domain-containing protein</fullName>
    </recommendedName>
</protein>
<keyword evidence="3" id="KW-1185">Reference proteome</keyword>
<comment type="caution">
    <text evidence="2">The sequence shown here is derived from an EMBL/GenBank/DDBJ whole genome shotgun (WGS) entry which is preliminary data.</text>
</comment>
<reference evidence="2 3" key="1">
    <citation type="submission" date="2018-08" db="EMBL/GenBank/DDBJ databases">
        <title>A genome reference for cultivated species of the human gut microbiota.</title>
        <authorList>
            <person name="Zou Y."/>
            <person name="Xue W."/>
            <person name="Luo G."/>
        </authorList>
    </citation>
    <scope>NUCLEOTIDE SEQUENCE [LARGE SCALE GENOMIC DNA]</scope>
    <source>
        <strain evidence="2 3">AF37-2AT</strain>
    </source>
</reference>
<sequence length="76" mass="8663">MTQTPAYTVIHTPEADRLADIRDVSVNKDLPREERIAEFVRQIRDPYHFKCGGFVIRASFSQGGATLEECLRGILR</sequence>
<accession>A0A3E3K4Q1</accession>
<dbReference type="Proteomes" id="UP000261080">
    <property type="component" value="Unassembled WGS sequence"/>
</dbReference>
<organism evidence="2 3">
    <name type="scientific">Sellimonas intestinalis</name>
    <dbReference type="NCBI Taxonomy" id="1653434"/>
    <lineage>
        <taxon>Bacteria</taxon>
        <taxon>Bacillati</taxon>
        <taxon>Bacillota</taxon>
        <taxon>Clostridia</taxon>
        <taxon>Lachnospirales</taxon>
        <taxon>Lachnospiraceae</taxon>
        <taxon>Sellimonas</taxon>
    </lineage>
</organism>
<dbReference type="RefSeq" id="WP_117493417.1">
    <property type="nucleotide sequence ID" value="NZ_QVLX01000002.1"/>
</dbReference>
<dbReference type="EMBL" id="QVLX01000002">
    <property type="protein sequence ID" value="RGE89037.1"/>
    <property type="molecule type" value="Genomic_DNA"/>
</dbReference>